<dbReference type="RefSeq" id="WP_189214602.1">
    <property type="nucleotide sequence ID" value="NZ_BMQK01000001.1"/>
</dbReference>
<dbReference type="EMBL" id="BMQK01000001">
    <property type="protein sequence ID" value="GGQ37785.1"/>
    <property type="molecule type" value="Genomic_DNA"/>
</dbReference>
<reference evidence="1" key="2">
    <citation type="submission" date="2020-09" db="EMBL/GenBank/DDBJ databases">
        <authorList>
            <person name="Sun Q."/>
            <person name="Ohkuma M."/>
        </authorList>
    </citation>
    <scope>NUCLEOTIDE SEQUENCE</scope>
    <source>
        <strain evidence="1">JCM 3131</strain>
    </source>
</reference>
<dbReference type="Proteomes" id="UP000620156">
    <property type="component" value="Unassembled WGS sequence"/>
</dbReference>
<protein>
    <submittedName>
        <fullName evidence="1">Uncharacterized protein</fullName>
    </submittedName>
</protein>
<keyword evidence="2" id="KW-1185">Reference proteome</keyword>
<comment type="caution">
    <text evidence="1">The sequence shown here is derived from an EMBL/GenBank/DDBJ whole genome shotgun (WGS) entry which is preliminary data.</text>
</comment>
<dbReference type="AlphaFoldDB" id="A0A918B646"/>
<evidence type="ECO:0000313" key="2">
    <source>
        <dbReference type="Proteomes" id="UP000620156"/>
    </source>
</evidence>
<proteinExistence type="predicted"/>
<gene>
    <name evidence="1" type="ORF">GCM10010145_01180</name>
</gene>
<name>A0A918B646_9ACTN</name>
<accession>A0A918B646</accession>
<organism evidence="1 2">
    <name type="scientific">Streptomyces ruber</name>
    <dbReference type="NCBI Taxonomy" id="83378"/>
    <lineage>
        <taxon>Bacteria</taxon>
        <taxon>Bacillati</taxon>
        <taxon>Actinomycetota</taxon>
        <taxon>Actinomycetes</taxon>
        <taxon>Kitasatosporales</taxon>
        <taxon>Streptomycetaceae</taxon>
        <taxon>Streptomyces</taxon>
    </lineage>
</organism>
<evidence type="ECO:0000313" key="1">
    <source>
        <dbReference type="EMBL" id="GGQ37785.1"/>
    </source>
</evidence>
<sequence>MSAATFTPAPVARHAVPSGAIPFDSARRRPGPGGALRAVGVFAGAAFDVILLGDYAEGEEAGVRRR</sequence>
<reference evidence="1" key="1">
    <citation type="journal article" date="2014" name="Int. J. Syst. Evol. Microbiol.">
        <title>Complete genome sequence of Corynebacterium casei LMG S-19264T (=DSM 44701T), isolated from a smear-ripened cheese.</title>
        <authorList>
            <consortium name="US DOE Joint Genome Institute (JGI-PGF)"/>
            <person name="Walter F."/>
            <person name="Albersmeier A."/>
            <person name="Kalinowski J."/>
            <person name="Ruckert C."/>
        </authorList>
    </citation>
    <scope>NUCLEOTIDE SEQUENCE</scope>
    <source>
        <strain evidence="1">JCM 3131</strain>
    </source>
</reference>